<dbReference type="InterPro" id="IPR018611">
    <property type="entry name" value="Ufl1"/>
</dbReference>
<comment type="caution">
    <text evidence="5">The sequence shown here is derived from an EMBL/GenBank/DDBJ whole genome shotgun (WGS) entry which is preliminary data.</text>
</comment>
<dbReference type="Proteomes" id="UP000483820">
    <property type="component" value="Chromosome IV"/>
</dbReference>
<dbReference type="GO" id="GO:1990592">
    <property type="term" value="P:protein K69-linked ufmylation"/>
    <property type="evidence" value="ECO:0007669"/>
    <property type="project" value="TreeGrafter"/>
</dbReference>
<dbReference type="GO" id="GO:0034976">
    <property type="term" value="P:response to endoplasmic reticulum stress"/>
    <property type="evidence" value="ECO:0007669"/>
    <property type="project" value="TreeGrafter"/>
</dbReference>
<dbReference type="PANTHER" id="PTHR31057:SF0">
    <property type="entry name" value="E3 UFM1-PROTEIN LIGASE 1"/>
    <property type="match status" value="1"/>
</dbReference>
<accession>A0A6A5GMH2</accession>
<organism evidence="5 6">
    <name type="scientific">Caenorhabditis remanei</name>
    <name type="common">Caenorhabditis vulgaris</name>
    <dbReference type="NCBI Taxonomy" id="31234"/>
    <lineage>
        <taxon>Eukaryota</taxon>
        <taxon>Metazoa</taxon>
        <taxon>Ecdysozoa</taxon>
        <taxon>Nematoda</taxon>
        <taxon>Chromadorea</taxon>
        <taxon>Rhabditida</taxon>
        <taxon>Rhabditina</taxon>
        <taxon>Rhabditomorpha</taxon>
        <taxon>Rhabditoidea</taxon>
        <taxon>Rhabditidae</taxon>
        <taxon>Peloderinae</taxon>
        <taxon>Caenorhabditis</taxon>
    </lineage>
</organism>
<reference evidence="5 6" key="1">
    <citation type="submission" date="2019-12" db="EMBL/GenBank/DDBJ databases">
        <title>Chromosome-level assembly of the Caenorhabditis remanei genome.</title>
        <authorList>
            <person name="Teterina A.A."/>
            <person name="Willis J.H."/>
            <person name="Phillips P.C."/>
        </authorList>
    </citation>
    <scope>NUCLEOTIDE SEQUENCE [LARGE SCALE GENOMIC DNA]</scope>
    <source>
        <strain evidence="5 6">PX506</strain>
        <tissue evidence="5">Whole organism</tissue>
    </source>
</reference>
<sequence>MTSWADIQKLASDLQRVQLSHSSKKLSEVNCIEVLQKLIASQQIDVVYTRDGHSYVTKKHLETEVFIGFLHKKKSVKIKNVSKRNDGQMYVQEIH</sequence>
<comment type="function">
    <text evidence="1">E3 UFM1-protein ligase that mediates ufmylation of target proteins.</text>
</comment>
<evidence type="ECO:0000256" key="2">
    <source>
        <dbReference type="ARBA" id="ARBA00014160"/>
    </source>
</evidence>
<gene>
    <name evidence="5" type="ORF">GCK72_011969</name>
</gene>
<feature type="domain" description="E3 UFM1-protein ligase 1-like N-terminal" evidence="4">
    <location>
        <begin position="6"/>
        <end position="79"/>
    </location>
</feature>
<protein>
    <recommendedName>
        <fullName evidence="2">E3 UFM1-protein ligase 1 homolog</fullName>
    </recommendedName>
    <alternativeName>
        <fullName evidence="3">E3 UFM1-protein transferase 1 homolog</fullName>
    </alternativeName>
</protein>
<evidence type="ECO:0000256" key="3">
    <source>
        <dbReference type="ARBA" id="ARBA00030452"/>
    </source>
</evidence>
<evidence type="ECO:0000256" key="1">
    <source>
        <dbReference type="ARBA" id="ARBA00003950"/>
    </source>
</evidence>
<evidence type="ECO:0000259" key="4">
    <source>
        <dbReference type="Pfam" id="PF09743"/>
    </source>
</evidence>
<dbReference type="GeneID" id="78775317"/>
<evidence type="ECO:0000313" key="6">
    <source>
        <dbReference type="Proteomes" id="UP000483820"/>
    </source>
</evidence>
<dbReference type="InterPro" id="IPR056579">
    <property type="entry name" value="Ufl1_N"/>
</dbReference>
<dbReference type="GO" id="GO:0061666">
    <property type="term" value="F:UFM1 ligase activity"/>
    <property type="evidence" value="ECO:0007669"/>
    <property type="project" value="InterPro"/>
</dbReference>
<proteinExistence type="predicted"/>
<dbReference type="GO" id="GO:0032434">
    <property type="term" value="P:regulation of proteasomal ubiquitin-dependent protein catabolic process"/>
    <property type="evidence" value="ECO:0007669"/>
    <property type="project" value="TreeGrafter"/>
</dbReference>
<dbReference type="RefSeq" id="XP_053583548.1">
    <property type="nucleotide sequence ID" value="XM_053728776.1"/>
</dbReference>
<evidence type="ECO:0000313" key="5">
    <source>
        <dbReference type="EMBL" id="KAF1755519.1"/>
    </source>
</evidence>
<dbReference type="Pfam" id="PF09743">
    <property type="entry name" value="E3_UFM1_ligase"/>
    <property type="match status" value="1"/>
</dbReference>
<dbReference type="PANTHER" id="PTHR31057">
    <property type="entry name" value="E3 UFM1-PROTEIN LIGASE 1"/>
    <property type="match status" value="1"/>
</dbReference>
<dbReference type="EMBL" id="WUAV01000004">
    <property type="protein sequence ID" value="KAF1755519.1"/>
    <property type="molecule type" value="Genomic_DNA"/>
</dbReference>
<name>A0A6A5GMH2_CAERE</name>
<dbReference type="GO" id="GO:0005789">
    <property type="term" value="C:endoplasmic reticulum membrane"/>
    <property type="evidence" value="ECO:0007669"/>
    <property type="project" value="TreeGrafter"/>
</dbReference>
<dbReference type="CTD" id="78775317"/>
<dbReference type="AlphaFoldDB" id="A0A6A5GMH2"/>
<dbReference type="KEGG" id="crq:GCK72_011969"/>